<evidence type="ECO:0000313" key="4">
    <source>
        <dbReference type="Proteomes" id="UP000694540"/>
    </source>
</evidence>
<dbReference type="InterPro" id="IPR050380">
    <property type="entry name" value="Immune_Resp_Modulators"/>
</dbReference>
<evidence type="ECO:0000256" key="1">
    <source>
        <dbReference type="ARBA" id="ARBA00023319"/>
    </source>
</evidence>
<sequence length="119" mass="13537">NRQSRLPQVYLLPPASQELARPKVSITCLVLGFYPPDIYVAWKSRDLPEPESTYRTTTAELDADGTYFLYSKLTVDTGRWKRGDKFECDVMHEALHNHSTQKSISHLAPRNAVMVLSEA</sequence>
<keyword evidence="1" id="KW-0393">Immunoglobulin domain</keyword>
<dbReference type="Ensembl" id="ENSCWAT00000011339.1">
    <property type="protein sequence ID" value="ENSCWAP00000010423.1"/>
    <property type="gene ID" value="ENSCWAG00000008138.1"/>
</dbReference>
<dbReference type="PANTHER" id="PTHR23411">
    <property type="entry name" value="TAPASIN"/>
    <property type="match status" value="1"/>
</dbReference>
<keyword evidence="4" id="KW-1185">Reference proteome</keyword>
<protein>
    <recommendedName>
        <fullName evidence="2">Ig-like domain-containing protein</fullName>
    </recommendedName>
</protein>
<dbReference type="CDD" id="cd05768">
    <property type="entry name" value="IgC1_CH3_IgAGD_CH4_IgAEM"/>
    <property type="match status" value="1"/>
</dbReference>
<dbReference type="Proteomes" id="UP000694540">
    <property type="component" value="Unplaced"/>
</dbReference>
<dbReference type="InterPro" id="IPR007110">
    <property type="entry name" value="Ig-like_dom"/>
</dbReference>
<dbReference type="GeneTree" id="ENSGT00940000164187"/>
<accession>A0A8C3WGA4</accession>
<dbReference type="InterPro" id="IPR036179">
    <property type="entry name" value="Ig-like_dom_sf"/>
</dbReference>
<evidence type="ECO:0000259" key="2">
    <source>
        <dbReference type="PROSITE" id="PS50835"/>
    </source>
</evidence>
<reference evidence="3" key="1">
    <citation type="submission" date="2025-08" db="UniProtKB">
        <authorList>
            <consortium name="Ensembl"/>
        </authorList>
    </citation>
    <scope>IDENTIFICATION</scope>
</reference>
<dbReference type="FunFam" id="2.60.40.10:FF:000463">
    <property type="entry name" value="Immunoglobulin heavy constant gamma 1"/>
    <property type="match status" value="1"/>
</dbReference>
<proteinExistence type="predicted"/>
<reference evidence="3" key="2">
    <citation type="submission" date="2025-09" db="UniProtKB">
        <authorList>
            <consortium name="Ensembl"/>
        </authorList>
    </citation>
    <scope>IDENTIFICATION</scope>
</reference>
<organism evidence="3 4">
    <name type="scientific">Catagonus wagneri</name>
    <name type="common">Chacoan peccary</name>
    <dbReference type="NCBI Taxonomy" id="51154"/>
    <lineage>
        <taxon>Eukaryota</taxon>
        <taxon>Metazoa</taxon>
        <taxon>Chordata</taxon>
        <taxon>Craniata</taxon>
        <taxon>Vertebrata</taxon>
        <taxon>Euteleostomi</taxon>
        <taxon>Mammalia</taxon>
        <taxon>Eutheria</taxon>
        <taxon>Laurasiatheria</taxon>
        <taxon>Artiodactyla</taxon>
        <taxon>Suina</taxon>
        <taxon>Tayassuidae</taxon>
        <taxon>Catagonus</taxon>
    </lineage>
</organism>
<dbReference type="Gene3D" id="2.60.40.10">
    <property type="entry name" value="Immunoglobulins"/>
    <property type="match status" value="1"/>
</dbReference>
<evidence type="ECO:0000313" key="3">
    <source>
        <dbReference type="Ensembl" id="ENSCWAP00000010423.1"/>
    </source>
</evidence>
<dbReference type="InterPro" id="IPR013783">
    <property type="entry name" value="Ig-like_fold"/>
</dbReference>
<dbReference type="AlphaFoldDB" id="A0A8C3WGA4"/>
<dbReference type="SUPFAM" id="SSF48726">
    <property type="entry name" value="Immunoglobulin"/>
    <property type="match status" value="1"/>
</dbReference>
<feature type="domain" description="Ig-like" evidence="2">
    <location>
        <begin position="7"/>
        <end position="105"/>
    </location>
</feature>
<dbReference type="InterPro" id="IPR003597">
    <property type="entry name" value="Ig_C1-set"/>
</dbReference>
<dbReference type="Pfam" id="PF07654">
    <property type="entry name" value="C1-set"/>
    <property type="match status" value="1"/>
</dbReference>
<dbReference type="SMART" id="SM00407">
    <property type="entry name" value="IGc1"/>
    <property type="match status" value="1"/>
</dbReference>
<dbReference type="PROSITE" id="PS50835">
    <property type="entry name" value="IG_LIKE"/>
    <property type="match status" value="1"/>
</dbReference>
<name>A0A8C3WGA4_9CETA</name>